<evidence type="ECO:0000259" key="2">
    <source>
        <dbReference type="Pfam" id="PF24063"/>
    </source>
</evidence>
<evidence type="ECO:0000313" key="3">
    <source>
        <dbReference type="EMBL" id="RNB45084.1"/>
    </source>
</evidence>
<dbReference type="InterPro" id="IPR024983">
    <property type="entry name" value="CHAT_dom"/>
</dbReference>
<feature type="domain" description="DUF7363" evidence="2">
    <location>
        <begin position="51"/>
        <end position="158"/>
    </location>
</feature>
<protein>
    <submittedName>
        <fullName evidence="3">CHAT domain-containing protein</fullName>
    </submittedName>
</protein>
<dbReference type="EMBL" id="RHHB01000056">
    <property type="protein sequence ID" value="RNB45084.1"/>
    <property type="molecule type" value="Genomic_DNA"/>
</dbReference>
<comment type="caution">
    <text evidence="3">The sequence shown here is derived from an EMBL/GenBank/DDBJ whole genome shotgun (WGS) entry which is preliminary data.</text>
</comment>
<evidence type="ECO:0000313" key="4">
    <source>
        <dbReference type="Proteomes" id="UP000275048"/>
    </source>
</evidence>
<evidence type="ECO:0000259" key="1">
    <source>
        <dbReference type="Pfam" id="PF12770"/>
    </source>
</evidence>
<dbReference type="InterPro" id="IPR055787">
    <property type="entry name" value="DUF7363"/>
</dbReference>
<proteinExistence type="predicted"/>
<keyword evidence="4" id="KW-1185">Reference proteome</keyword>
<dbReference type="Proteomes" id="UP000275048">
    <property type="component" value="Unassembled WGS sequence"/>
</dbReference>
<dbReference type="Pfam" id="PF24063">
    <property type="entry name" value="DUF7363"/>
    <property type="match status" value="1"/>
</dbReference>
<dbReference type="Pfam" id="PF12770">
    <property type="entry name" value="CHAT"/>
    <property type="match status" value="1"/>
</dbReference>
<sequence length="562" mass="59047">MLLLEFPTAADADGFVGRVAASAAPGARRAARGEPAPEAPLPRPVAAQLHAEMKPVAVLGSPMIVRARIARQPMAASDAGVAGHGDIRIDPDRDVEVTLVPRGFRFAAGTRHTRRLRLPPAGAETEVRFRIVGVEPGHGEVSIVVRQSTELPLATLRLTARIVHADGSGQVGVARQTADLVPPDPRVASRPTIRVDEELVGGRSTLRLAVAVGGATHRFSTRLHDKPAFVAAVFAGIAGLRDELGGTPTAERTALARRRMQQLGAGLFESLFDRRARELLWQHRDELDGLVVQTTGEVDIPWEIVHVTEPGTSATAPGVGAGAAVSEPRFLAGYGLTRWVYDTAHPTELRIRHGRAHFLYPAYTAPGLVLGRTGAEGEGIRSHFAARAVEPADAGALGGLLSHGFDLLHLAGHLRWSPTTPRRQELLLGGFDPDAPVAGASYSDGDARRDLPDHPIPDAAGGPVVILDASDLGRLPPPDAVGLGGFPEAFLRGGAGAFIGCAWSVGHEPGGRFVDAFSDALLAGGTIASATREARAAARAAGDLSDLAYTVFAHPEARVRVD</sequence>
<dbReference type="AlphaFoldDB" id="A0A3M8A1P7"/>
<gene>
    <name evidence="3" type="ORF">EDM22_17065</name>
</gene>
<name>A0A3M8A1P7_9MICO</name>
<reference evidence="3 4" key="1">
    <citation type="submission" date="2018-10" db="EMBL/GenBank/DDBJ databases">
        <title>Isolation, diversity and antibacterial activity of antinobacteria from the wheat rhizosphere soil.</title>
        <authorList>
            <person name="Sun T."/>
        </authorList>
    </citation>
    <scope>NUCLEOTIDE SEQUENCE [LARGE SCALE GENOMIC DNA]</scope>
    <source>
        <strain evidence="3 4">SJ-23</strain>
    </source>
</reference>
<accession>A0A3M8A1P7</accession>
<organism evidence="3 4">
    <name type="scientific">Agromyces tardus</name>
    <dbReference type="NCBI Taxonomy" id="2583849"/>
    <lineage>
        <taxon>Bacteria</taxon>
        <taxon>Bacillati</taxon>
        <taxon>Actinomycetota</taxon>
        <taxon>Actinomycetes</taxon>
        <taxon>Micrococcales</taxon>
        <taxon>Microbacteriaceae</taxon>
        <taxon>Agromyces</taxon>
    </lineage>
</organism>
<feature type="domain" description="CHAT" evidence="1">
    <location>
        <begin position="387"/>
        <end position="539"/>
    </location>
</feature>